<keyword evidence="8" id="KW-1185">Reference proteome</keyword>
<dbReference type="PANTHER" id="PTHR46911:SF1">
    <property type="entry name" value="2-ISOPROPYLMALATE SYNTHASE"/>
    <property type="match status" value="1"/>
</dbReference>
<dbReference type="PROSITE" id="PS50991">
    <property type="entry name" value="PYR_CT"/>
    <property type="match status" value="1"/>
</dbReference>
<name>A0A139I486_9PEZI</name>
<dbReference type="PANTHER" id="PTHR46911">
    <property type="match status" value="1"/>
</dbReference>
<dbReference type="InterPro" id="IPR036230">
    <property type="entry name" value="LeuA_allosteric_dom_sf"/>
</dbReference>
<gene>
    <name evidence="7" type="ORF">AC579_9093</name>
</gene>
<sequence length="464" mass="51718">MTENEMHSKAAKYRDRAPTFRYRERTWPDSYMSTAPVLFSTDLRDGNQALPHPFTFTQKLQLFRLLVSIGFKEIEVGFPCANQAEFNFVRYIIETPGIIPDDVLIQVITPCRRDAISRAVESLHGARQAILLTYLPSSDNYRDTILQISEEEWIERARQITKFTRSVTKDSPADNIARRTRWEFGFGFEDFPNARMDAVARCAESVISAWGATEDDRAIVCIASSVESASANVFADQVEYLTRRLSGGCKNFRLSVHTHNDRGGAVSSAELACLGGADRVEGCLFGNGERAGNLDLVTFALNMLTQGLDPGVDFSDLDSIRAVYENLTKLPVSPRAPYAGTYYLRAFSGAHQDAIWKGIQRRNKVIQEQGQPWSARTVPWDIPYLPIDPADIGRSLNDVVGINSQSGKRGVAWVIRSTLGKEVPEEIVAELSDAVKERSIELARGLSVDEVCEIFLENFASASE</sequence>
<evidence type="ECO:0000256" key="1">
    <source>
        <dbReference type="ARBA" id="ARBA00000064"/>
    </source>
</evidence>
<evidence type="ECO:0000256" key="4">
    <source>
        <dbReference type="ARBA" id="ARBA00022679"/>
    </source>
</evidence>
<evidence type="ECO:0000313" key="8">
    <source>
        <dbReference type="Proteomes" id="UP000073492"/>
    </source>
</evidence>
<dbReference type="InterPro" id="IPR013785">
    <property type="entry name" value="Aldolase_TIM"/>
</dbReference>
<dbReference type="PROSITE" id="PS00815">
    <property type="entry name" value="AIPM_HOMOCIT_SYNTH_1"/>
    <property type="match status" value="1"/>
</dbReference>
<dbReference type="AlphaFoldDB" id="A0A139I486"/>
<evidence type="ECO:0000256" key="5">
    <source>
        <dbReference type="RuleBase" id="RU003523"/>
    </source>
</evidence>
<dbReference type="GO" id="GO:0005739">
    <property type="term" value="C:mitochondrion"/>
    <property type="evidence" value="ECO:0007669"/>
    <property type="project" value="TreeGrafter"/>
</dbReference>
<dbReference type="InterPro" id="IPR054692">
    <property type="entry name" value="LeuA-like_post-cat"/>
</dbReference>
<dbReference type="Pfam" id="PF00682">
    <property type="entry name" value="HMGL-like"/>
    <property type="match status" value="1"/>
</dbReference>
<dbReference type="Gene3D" id="3.30.160.270">
    <property type="match status" value="1"/>
</dbReference>
<dbReference type="SUPFAM" id="SSF51569">
    <property type="entry name" value="Aldolase"/>
    <property type="match status" value="1"/>
</dbReference>
<dbReference type="Proteomes" id="UP000073492">
    <property type="component" value="Unassembled WGS sequence"/>
</dbReference>
<organism evidence="7 8">
    <name type="scientific">Pseudocercospora musae</name>
    <dbReference type="NCBI Taxonomy" id="113226"/>
    <lineage>
        <taxon>Eukaryota</taxon>
        <taxon>Fungi</taxon>
        <taxon>Dikarya</taxon>
        <taxon>Ascomycota</taxon>
        <taxon>Pezizomycotina</taxon>
        <taxon>Dothideomycetes</taxon>
        <taxon>Dothideomycetidae</taxon>
        <taxon>Mycosphaerellales</taxon>
        <taxon>Mycosphaerellaceae</taxon>
        <taxon>Pseudocercospora</taxon>
    </lineage>
</organism>
<comment type="similarity">
    <text evidence="2">Belongs to the alpha-IPM synthase/homocitrate synthase family. LeuA type 2 subfamily.</text>
</comment>
<dbReference type="Pfam" id="PF22615">
    <property type="entry name" value="IPMS_D2"/>
    <property type="match status" value="1"/>
</dbReference>
<dbReference type="InterPro" id="IPR002034">
    <property type="entry name" value="AIPM/Hcit_synth_CS"/>
</dbReference>
<evidence type="ECO:0000256" key="3">
    <source>
        <dbReference type="ARBA" id="ARBA00012973"/>
    </source>
</evidence>
<dbReference type="EMBL" id="LFZO01000330">
    <property type="protein sequence ID" value="KXT09538.1"/>
    <property type="molecule type" value="Genomic_DNA"/>
</dbReference>
<comment type="caution">
    <text evidence="7">The sequence shown here is derived from an EMBL/GenBank/DDBJ whole genome shotgun (WGS) entry which is preliminary data.</text>
</comment>
<evidence type="ECO:0000313" key="7">
    <source>
        <dbReference type="EMBL" id="KXT09538.1"/>
    </source>
</evidence>
<dbReference type="GO" id="GO:0009098">
    <property type="term" value="P:L-leucine biosynthetic process"/>
    <property type="evidence" value="ECO:0007669"/>
    <property type="project" value="TreeGrafter"/>
</dbReference>
<evidence type="ECO:0000259" key="6">
    <source>
        <dbReference type="PROSITE" id="PS50991"/>
    </source>
</evidence>
<accession>A0A139I486</accession>
<dbReference type="Gene3D" id="3.20.20.70">
    <property type="entry name" value="Aldolase class I"/>
    <property type="match status" value="1"/>
</dbReference>
<keyword evidence="4 5" id="KW-0808">Transferase</keyword>
<comment type="catalytic activity">
    <reaction evidence="1">
        <text>3-methyl-2-oxobutanoate + acetyl-CoA + H2O = (2S)-2-isopropylmalate + CoA + H(+)</text>
        <dbReference type="Rhea" id="RHEA:21524"/>
        <dbReference type="ChEBI" id="CHEBI:1178"/>
        <dbReference type="ChEBI" id="CHEBI:11851"/>
        <dbReference type="ChEBI" id="CHEBI:15377"/>
        <dbReference type="ChEBI" id="CHEBI:15378"/>
        <dbReference type="ChEBI" id="CHEBI:57287"/>
        <dbReference type="ChEBI" id="CHEBI:57288"/>
        <dbReference type="EC" id="2.3.3.13"/>
    </reaction>
</comment>
<reference evidence="7 8" key="1">
    <citation type="submission" date="2015-07" db="EMBL/GenBank/DDBJ databases">
        <title>Comparative genomics of the Sigatoka disease complex on banana suggests a link between parallel evolutionary changes in Pseudocercospora fijiensis and Pseudocercospora eumusae and increased virulence on the banana host.</title>
        <authorList>
            <person name="Chang T.-C."/>
            <person name="Salvucci A."/>
            <person name="Crous P.W."/>
            <person name="Stergiopoulos I."/>
        </authorList>
    </citation>
    <scope>NUCLEOTIDE SEQUENCE [LARGE SCALE GENOMIC DNA]</scope>
    <source>
        <strain evidence="7 8">CBS 116634</strain>
    </source>
</reference>
<dbReference type="InterPro" id="IPR000891">
    <property type="entry name" value="PYR_CT"/>
</dbReference>
<protein>
    <recommendedName>
        <fullName evidence="3">2-isopropylmalate synthase</fullName>
        <ecNumber evidence="3">2.3.3.13</ecNumber>
    </recommendedName>
</protein>
<evidence type="ECO:0000256" key="2">
    <source>
        <dbReference type="ARBA" id="ARBA00009767"/>
    </source>
</evidence>
<dbReference type="EC" id="2.3.3.13" evidence="3"/>
<feature type="domain" description="Pyruvate carboxyltransferase" evidence="6">
    <location>
        <begin position="36"/>
        <end position="318"/>
    </location>
</feature>
<dbReference type="NCBIfam" id="NF002991">
    <property type="entry name" value="PRK03739.1"/>
    <property type="match status" value="1"/>
</dbReference>
<dbReference type="PROSITE" id="PS00816">
    <property type="entry name" value="AIPM_HOMOCIT_SYNTH_2"/>
    <property type="match status" value="1"/>
</dbReference>
<dbReference type="GO" id="GO:0003852">
    <property type="term" value="F:2-isopropylmalate synthase activity"/>
    <property type="evidence" value="ECO:0007669"/>
    <property type="project" value="UniProtKB-EC"/>
</dbReference>
<dbReference type="OrthoDB" id="418791at2759"/>
<proteinExistence type="inferred from homology"/>
<dbReference type="STRING" id="113226.A0A139I486"/>